<dbReference type="PANTHER" id="PTHR43280">
    <property type="entry name" value="ARAC-FAMILY TRANSCRIPTIONAL REGULATOR"/>
    <property type="match status" value="1"/>
</dbReference>
<feature type="domain" description="HTH araC/xylS-type" evidence="4">
    <location>
        <begin position="174"/>
        <end position="275"/>
    </location>
</feature>
<evidence type="ECO:0000313" key="5">
    <source>
        <dbReference type="EMBL" id="MEX6691103.1"/>
    </source>
</evidence>
<sequence>MKWITRERPKIDRIACPWLIKRFVDASAQIIYVPYEKVERLAKELDAIPFDIPGAEYSHYDDRCTFDFIIQKHQLQDEALDRIADIVRGADTDRHDMAPQASGLWAIFAGLSYNIKDDQELLELGMIIYDGMYSWAKHLYTTKHTQAPVEKILMEVFRKYIEQSALKKTPDWAIELKEMMQDQIDTNLNLSLQQASKELDINPAYLSREFSKYFENLSFGEYIRKMRIEKAIQLMQTTSYSLTEIAYLTGFSDQSHFTRIFKKFTGKNPLAYKKSWAKEKDDSDKE</sequence>
<dbReference type="Proteomes" id="UP001560573">
    <property type="component" value="Unassembled WGS sequence"/>
</dbReference>
<keyword evidence="3" id="KW-0804">Transcription</keyword>
<dbReference type="RefSeq" id="WP_369332519.1">
    <property type="nucleotide sequence ID" value="NZ_JAULBC010000013.1"/>
</dbReference>
<evidence type="ECO:0000313" key="6">
    <source>
        <dbReference type="Proteomes" id="UP001560573"/>
    </source>
</evidence>
<gene>
    <name evidence="5" type="ORF">QTN47_26575</name>
</gene>
<dbReference type="SUPFAM" id="SSF46689">
    <property type="entry name" value="Homeodomain-like"/>
    <property type="match status" value="1"/>
</dbReference>
<dbReference type="PROSITE" id="PS00041">
    <property type="entry name" value="HTH_ARAC_FAMILY_1"/>
    <property type="match status" value="1"/>
</dbReference>
<evidence type="ECO:0000259" key="4">
    <source>
        <dbReference type="PROSITE" id="PS01124"/>
    </source>
</evidence>
<comment type="caution">
    <text evidence="5">The sequence shown here is derived from an EMBL/GenBank/DDBJ whole genome shotgun (WGS) entry which is preliminary data.</text>
</comment>
<dbReference type="EMBL" id="JAULBC010000013">
    <property type="protein sequence ID" value="MEX6691103.1"/>
    <property type="molecule type" value="Genomic_DNA"/>
</dbReference>
<dbReference type="Pfam" id="PF12833">
    <property type="entry name" value="HTH_18"/>
    <property type="match status" value="1"/>
</dbReference>
<dbReference type="Pfam" id="PF09828">
    <property type="entry name" value="ChrB_C"/>
    <property type="match status" value="1"/>
</dbReference>
<dbReference type="PROSITE" id="PS01124">
    <property type="entry name" value="HTH_ARAC_FAMILY_2"/>
    <property type="match status" value="1"/>
</dbReference>
<reference evidence="5 6" key="1">
    <citation type="submission" date="2023-07" db="EMBL/GenBank/DDBJ databases">
        <authorList>
            <person name="Lian W.-H."/>
        </authorList>
    </citation>
    <scope>NUCLEOTIDE SEQUENCE [LARGE SCALE GENOMIC DNA]</scope>
    <source>
        <strain evidence="5 6">SYSU DXS3180</strain>
    </source>
</reference>
<dbReference type="InterPro" id="IPR018634">
    <property type="entry name" value="ChrB_C"/>
</dbReference>
<dbReference type="Gene3D" id="1.10.10.60">
    <property type="entry name" value="Homeodomain-like"/>
    <property type="match status" value="2"/>
</dbReference>
<evidence type="ECO:0000256" key="1">
    <source>
        <dbReference type="ARBA" id="ARBA00023015"/>
    </source>
</evidence>
<accession>A0ABV3ZMP3</accession>
<dbReference type="InterPro" id="IPR020449">
    <property type="entry name" value="Tscrpt_reg_AraC-type_HTH"/>
</dbReference>
<evidence type="ECO:0000256" key="3">
    <source>
        <dbReference type="ARBA" id="ARBA00023163"/>
    </source>
</evidence>
<dbReference type="PANTHER" id="PTHR43280:SF28">
    <property type="entry name" value="HTH-TYPE TRANSCRIPTIONAL ACTIVATOR RHAS"/>
    <property type="match status" value="1"/>
</dbReference>
<dbReference type="InterPro" id="IPR009057">
    <property type="entry name" value="Homeodomain-like_sf"/>
</dbReference>
<keyword evidence="1" id="KW-0805">Transcription regulation</keyword>
<protein>
    <submittedName>
        <fullName evidence="5">Chromate resistance protein</fullName>
    </submittedName>
</protein>
<evidence type="ECO:0000256" key="2">
    <source>
        <dbReference type="ARBA" id="ARBA00023125"/>
    </source>
</evidence>
<keyword evidence="6" id="KW-1185">Reference proteome</keyword>
<dbReference type="SMART" id="SM00342">
    <property type="entry name" value="HTH_ARAC"/>
    <property type="match status" value="1"/>
</dbReference>
<dbReference type="InterPro" id="IPR018060">
    <property type="entry name" value="HTH_AraC"/>
</dbReference>
<name>A0ABV3ZMP3_9BACT</name>
<organism evidence="5 6">
    <name type="scientific">Danxiaibacter flavus</name>
    <dbReference type="NCBI Taxonomy" id="3049108"/>
    <lineage>
        <taxon>Bacteria</taxon>
        <taxon>Pseudomonadati</taxon>
        <taxon>Bacteroidota</taxon>
        <taxon>Chitinophagia</taxon>
        <taxon>Chitinophagales</taxon>
        <taxon>Chitinophagaceae</taxon>
        <taxon>Danxiaibacter</taxon>
    </lineage>
</organism>
<keyword evidence="2" id="KW-0238">DNA-binding</keyword>
<proteinExistence type="predicted"/>
<dbReference type="PRINTS" id="PR00032">
    <property type="entry name" value="HTHARAC"/>
</dbReference>
<dbReference type="InterPro" id="IPR018062">
    <property type="entry name" value="HTH_AraC-typ_CS"/>
</dbReference>